<evidence type="ECO:0000256" key="1">
    <source>
        <dbReference type="SAM" id="MobiDB-lite"/>
    </source>
</evidence>
<dbReference type="EMBL" id="CACSLK010025084">
    <property type="protein sequence ID" value="CAA0824865.1"/>
    <property type="molecule type" value="Genomic_DNA"/>
</dbReference>
<protein>
    <submittedName>
        <fullName evidence="2">Uncharacterized protein</fullName>
    </submittedName>
</protein>
<evidence type="ECO:0000313" key="3">
    <source>
        <dbReference type="Proteomes" id="UP001153555"/>
    </source>
</evidence>
<reference evidence="2" key="1">
    <citation type="submission" date="2019-12" db="EMBL/GenBank/DDBJ databases">
        <authorList>
            <person name="Scholes J."/>
        </authorList>
    </citation>
    <scope>NUCLEOTIDE SEQUENCE</scope>
</reference>
<feature type="region of interest" description="Disordered" evidence="1">
    <location>
        <begin position="116"/>
        <end position="155"/>
    </location>
</feature>
<feature type="compositionally biased region" description="Basic residues" evidence="1">
    <location>
        <begin position="133"/>
        <end position="143"/>
    </location>
</feature>
<dbReference type="AlphaFoldDB" id="A0A9N7RD39"/>
<feature type="non-terminal residue" evidence="2">
    <location>
        <position position="1"/>
    </location>
</feature>
<evidence type="ECO:0000313" key="2">
    <source>
        <dbReference type="EMBL" id="CAA0824865.1"/>
    </source>
</evidence>
<dbReference type="Proteomes" id="UP001153555">
    <property type="component" value="Unassembled WGS sequence"/>
</dbReference>
<name>A0A9N7RD39_STRHE</name>
<proteinExistence type="predicted"/>
<sequence>RRDAAVVCVDVQSARTHTRQRVTATVHSVHIHSNASHAQQRVPQSTYARRHHSMHTGQRSRTPAHPAVCQQCPASLGDARQHARALRRPSTRSPCTSRLSVMRSCVRQYIEIPIIHPNRRPKPVSDHTTTTRTTRRRDRRRDRRQPTPHAPPHAAGRNLLLELVVAREKADFRSVNAVDFAVTSAFWIGQV</sequence>
<organism evidence="2 3">
    <name type="scientific">Striga hermonthica</name>
    <name type="common">Purple witchweed</name>
    <name type="synonym">Buchnera hermonthica</name>
    <dbReference type="NCBI Taxonomy" id="68872"/>
    <lineage>
        <taxon>Eukaryota</taxon>
        <taxon>Viridiplantae</taxon>
        <taxon>Streptophyta</taxon>
        <taxon>Embryophyta</taxon>
        <taxon>Tracheophyta</taxon>
        <taxon>Spermatophyta</taxon>
        <taxon>Magnoliopsida</taxon>
        <taxon>eudicotyledons</taxon>
        <taxon>Gunneridae</taxon>
        <taxon>Pentapetalae</taxon>
        <taxon>asterids</taxon>
        <taxon>lamiids</taxon>
        <taxon>Lamiales</taxon>
        <taxon>Orobanchaceae</taxon>
        <taxon>Buchnereae</taxon>
        <taxon>Striga</taxon>
    </lineage>
</organism>
<gene>
    <name evidence="2" type="ORF">SHERM_21727</name>
</gene>
<accession>A0A9N7RD39</accession>
<keyword evidence="3" id="KW-1185">Reference proteome</keyword>
<comment type="caution">
    <text evidence="2">The sequence shown here is derived from an EMBL/GenBank/DDBJ whole genome shotgun (WGS) entry which is preliminary data.</text>
</comment>
<feature type="non-terminal residue" evidence="2">
    <location>
        <position position="191"/>
    </location>
</feature>